<dbReference type="RefSeq" id="WP_133275302.1">
    <property type="nucleotide sequence ID" value="NZ_CP037933.1"/>
</dbReference>
<feature type="transmembrane region" description="Helical" evidence="1">
    <location>
        <begin position="12"/>
        <end position="37"/>
    </location>
</feature>
<reference evidence="3" key="1">
    <citation type="submission" date="2019-03" db="EMBL/GenBank/DDBJ databases">
        <title>Flavobacterium sp.</title>
        <authorList>
            <person name="Kim H."/>
        </authorList>
    </citation>
    <scope>NUCLEOTIDE SEQUENCE [LARGE SCALE GENOMIC DNA]</scope>
    <source>
        <strain evidence="3">GS13</strain>
    </source>
</reference>
<evidence type="ECO:0008006" key="4">
    <source>
        <dbReference type="Google" id="ProtNLM"/>
    </source>
</evidence>
<gene>
    <name evidence="2" type="ORF">E1750_02780</name>
</gene>
<sequence length="192" mass="21467">MNIYFQKIKQNCISGILFLMPVLIVLVLIQKVFGIFAKFGKDISKIFGLDGILGPNAANFVGALILLVFVYICGYLVRLTFLKRLSDGIDEKLKEIIPGYEKHKETAKSQLIKKPKIETDVPVLVQFEEYRQPGFLIEQDDLDNAVVAIESNSGSREIFIFPIQKVQLLKETSLTALKGTIKSSGKGLLNCK</sequence>
<evidence type="ECO:0000313" key="2">
    <source>
        <dbReference type="EMBL" id="QBN17771.1"/>
    </source>
</evidence>
<keyword evidence="1" id="KW-0812">Transmembrane</keyword>
<keyword evidence="3" id="KW-1185">Reference proteome</keyword>
<keyword evidence="1" id="KW-1133">Transmembrane helix</keyword>
<organism evidence="2 3">
    <name type="scientific">Flavobacterium nackdongense</name>
    <dbReference type="NCBI Taxonomy" id="2547394"/>
    <lineage>
        <taxon>Bacteria</taxon>
        <taxon>Pseudomonadati</taxon>
        <taxon>Bacteroidota</taxon>
        <taxon>Flavobacteriia</taxon>
        <taxon>Flavobacteriales</taxon>
        <taxon>Flavobacteriaceae</taxon>
        <taxon>Flavobacterium</taxon>
    </lineage>
</organism>
<evidence type="ECO:0000256" key="1">
    <source>
        <dbReference type="SAM" id="Phobius"/>
    </source>
</evidence>
<feature type="transmembrane region" description="Helical" evidence="1">
    <location>
        <begin position="57"/>
        <end position="77"/>
    </location>
</feature>
<keyword evidence="1" id="KW-0472">Membrane</keyword>
<evidence type="ECO:0000313" key="3">
    <source>
        <dbReference type="Proteomes" id="UP000291124"/>
    </source>
</evidence>
<dbReference type="AlphaFoldDB" id="A0A4P6Y659"/>
<dbReference type="KEGG" id="fnk:E1750_02780"/>
<protein>
    <recommendedName>
        <fullName evidence="4">DUF502 domain-containing protein</fullName>
    </recommendedName>
</protein>
<dbReference type="OrthoDB" id="667305at2"/>
<proteinExistence type="predicted"/>
<dbReference type="Proteomes" id="UP000291124">
    <property type="component" value="Chromosome"/>
</dbReference>
<dbReference type="EMBL" id="CP037933">
    <property type="protein sequence ID" value="QBN17771.1"/>
    <property type="molecule type" value="Genomic_DNA"/>
</dbReference>
<name>A0A4P6Y659_9FLAO</name>
<accession>A0A4P6Y659</accession>